<evidence type="ECO:0000256" key="4">
    <source>
        <dbReference type="ARBA" id="ARBA00022989"/>
    </source>
</evidence>
<evidence type="ECO:0000313" key="14">
    <source>
        <dbReference type="Proteomes" id="UP001358417"/>
    </source>
</evidence>
<dbReference type="Pfam" id="PF00172">
    <property type="entry name" value="Zn_clus"/>
    <property type="match status" value="1"/>
</dbReference>
<evidence type="ECO:0000256" key="9">
    <source>
        <dbReference type="ARBA" id="ARBA00023242"/>
    </source>
</evidence>
<feature type="transmembrane region" description="Helical" evidence="11">
    <location>
        <begin position="145"/>
        <end position="162"/>
    </location>
</feature>
<feature type="transmembrane region" description="Helical" evidence="11">
    <location>
        <begin position="463"/>
        <end position="484"/>
    </location>
</feature>
<dbReference type="InterPro" id="IPR011701">
    <property type="entry name" value="MFS"/>
</dbReference>
<comment type="caution">
    <text evidence="13">The sequence shown here is derived from an EMBL/GenBank/DDBJ whole genome shotgun (WGS) entry which is preliminary data.</text>
</comment>
<feature type="compositionally biased region" description="Basic and acidic residues" evidence="10">
    <location>
        <begin position="12"/>
        <end position="30"/>
    </location>
</feature>
<dbReference type="SUPFAM" id="SSF103473">
    <property type="entry name" value="MFS general substrate transporter"/>
    <property type="match status" value="1"/>
</dbReference>
<dbReference type="GO" id="GO:0005886">
    <property type="term" value="C:plasma membrane"/>
    <property type="evidence" value="ECO:0007669"/>
    <property type="project" value="TreeGrafter"/>
</dbReference>
<evidence type="ECO:0000313" key="13">
    <source>
        <dbReference type="EMBL" id="KAK5058667.1"/>
    </source>
</evidence>
<dbReference type="GO" id="GO:0022857">
    <property type="term" value="F:transmembrane transporter activity"/>
    <property type="evidence" value="ECO:0007669"/>
    <property type="project" value="InterPro"/>
</dbReference>
<dbReference type="InterPro" id="IPR001138">
    <property type="entry name" value="Zn2Cys6_DnaBD"/>
</dbReference>
<feature type="transmembrane region" description="Helical" evidence="11">
    <location>
        <begin position="359"/>
        <end position="384"/>
    </location>
</feature>
<dbReference type="GO" id="GO:0000981">
    <property type="term" value="F:DNA-binding transcription factor activity, RNA polymerase II-specific"/>
    <property type="evidence" value="ECO:0007669"/>
    <property type="project" value="InterPro"/>
</dbReference>
<dbReference type="PANTHER" id="PTHR23502">
    <property type="entry name" value="MAJOR FACILITATOR SUPERFAMILY"/>
    <property type="match status" value="1"/>
</dbReference>
<dbReference type="RefSeq" id="XP_064709190.1">
    <property type="nucleotide sequence ID" value="XM_064854464.1"/>
</dbReference>
<keyword evidence="6" id="KW-0238">DNA-binding</keyword>
<feature type="transmembrane region" description="Helical" evidence="11">
    <location>
        <begin position="78"/>
        <end position="102"/>
    </location>
</feature>
<keyword evidence="2 11" id="KW-0812">Transmembrane</keyword>
<evidence type="ECO:0000256" key="10">
    <source>
        <dbReference type="SAM" id="MobiDB-lite"/>
    </source>
</evidence>
<keyword evidence="7 11" id="KW-0472">Membrane</keyword>
<protein>
    <recommendedName>
        <fullName evidence="12">Major facilitator superfamily (MFS) profile domain-containing protein</fullName>
    </recommendedName>
</protein>
<dbReference type="PROSITE" id="PS50850">
    <property type="entry name" value="MFS"/>
    <property type="match status" value="1"/>
</dbReference>
<organism evidence="13 14">
    <name type="scientific">Exophiala bonariae</name>
    <dbReference type="NCBI Taxonomy" id="1690606"/>
    <lineage>
        <taxon>Eukaryota</taxon>
        <taxon>Fungi</taxon>
        <taxon>Dikarya</taxon>
        <taxon>Ascomycota</taxon>
        <taxon>Pezizomycotina</taxon>
        <taxon>Eurotiomycetes</taxon>
        <taxon>Chaetothyriomycetidae</taxon>
        <taxon>Chaetothyriales</taxon>
        <taxon>Herpotrichiellaceae</taxon>
        <taxon>Exophiala</taxon>
    </lineage>
</organism>
<evidence type="ECO:0000256" key="8">
    <source>
        <dbReference type="ARBA" id="ARBA00023163"/>
    </source>
</evidence>
<evidence type="ECO:0000259" key="12">
    <source>
        <dbReference type="PROSITE" id="PS50850"/>
    </source>
</evidence>
<evidence type="ECO:0000256" key="5">
    <source>
        <dbReference type="ARBA" id="ARBA00023015"/>
    </source>
</evidence>
<feature type="region of interest" description="Disordered" evidence="10">
    <location>
        <begin position="1"/>
        <end position="30"/>
    </location>
</feature>
<dbReference type="Proteomes" id="UP001358417">
    <property type="component" value="Unassembled WGS sequence"/>
</dbReference>
<name>A0AAV9NHS6_9EURO</name>
<dbReference type="Pfam" id="PF04082">
    <property type="entry name" value="Fungal_trans"/>
    <property type="match status" value="1"/>
</dbReference>
<dbReference type="Gene3D" id="1.20.1250.20">
    <property type="entry name" value="MFS general substrate transporter like domains"/>
    <property type="match status" value="1"/>
</dbReference>
<dbReference type="Pfam" id="PF07690">
    <property type="entry name" value="MFS_1"/>
    <property type="match status" value="1"/>
</dbReference>
<accession>A0AAV9NHS6</accession>
<evidence type="ECO:0000256" key="1">
    <source>
        <dbReference type="ARBA" id="ARBA00004141"/>
    </source>
</evidence>
<evidence type="ECO:0000256" key="11">
    <source>
        <dbReference type="SAM" id="Phobius"/>
    </source>
</evidence>
<feature type="compositionally biased region" description="Basic and acidic residues" evidence="10">
    <location>
        <begin position="522"/>
        <end position="534"/>
    </location>
</feature>
<dbReference type="GO" id="GO:0003677">
    <property type="term" value="F:DNA binding"/>
    <property type="evidence" value="ECO:0007669"/>
    <property type="project" value="UniProtKB-KW"/>
</dbReference>
<dbReference type="InterPro" id="IPR036864">
    <property type="entry name" value="Zn2-C6_fun-type_DNA-bd_sf"/>
</dbReference>
<evidence type="ECO:0000256" key="6">
    <source>
        <dbReference type="ARBA" id="ARBA00023125"/>
    </source>
</evidence>
<proteinExistence type="predicted"/>
<keyword evidence="4 11" id="KW-1133">Transmembrane helix</keyword>
<feature type="domain" description="Major facilitator superfamily (MFS) profile" evidence="12">
    <location>
        <begin position="79"/>
        <end position="520"/>
    </location>
</feature>
<feature type="compositionally biased region" description="Basic and acidic residues" evidence="10">
    <location>
        <begin position="542"/>
        <end position="555"/>
    </location>
</feature>
<dbReference type="GO" id="GO:0006351">
    <property type="term" value="P:DNA-templated transcription"/>
    <property type="evidence" value="ECO:0007669"/>
    <property type="project" value="InterPro"/>
</dbReference>
<dbReference type="InterPro" id="IPR007219">
    <property type="entry name" value="XnlR_reg_dom"/>
</dbReference>
<gene>
    <name evidence="13" type="ORF">LTR84_010931</name>
</gene>
<feature type="compositionally biased region" description="Polar residues" evidence="10">
    <location>
        <begin position="1"/>
        <end position="11"/>
    </location>
</feature>
<feature type="region of interest" description="Disordered" evidence="10">
    <location>
        <begin position="522"/>
        <end position="555"/>
    </location>
</feature>
<feature type="transmembrane region" description="Helical" evidence="11">
    <location>
        <begin position="319"/>
        <end position="339"/>
    </location>
</feature>
<feature type="transmembrane region" description="Helical" evidence="11">
    <location>
        <begin position="429"/>
        <end position="451"/>
    </location>
</feature>
<dbReference type="Gene3D" id="4.10.240.10">
    <property type="entry name" value="Zn(2)-C6 fungal-type DNA-binding domain"/>
    <property type="match status" value="1"/>
</dbReference>
<reference evidence="13 14" key="1">
    <citation type="submission" date="2023-08" db="EMBL/GenBank/DDBJ databases">
        <title>Black Yeasts Isolated from many extreme environments.</title>
        <authorList>
            <person name="Coleine C."/>
            <person name="Stajich J.E."/>
            <person name="Selbmann L."/>
        </authorList>
    </citation>
    <scope>NUCLEOTIDE SEQUENCE [LARGE SCALE GENOMIC DNA]</scope>
    <source>
        <strain evidence="13 14">CCFEE 5792</strain>
    </source>
</reference>
<evidence type="ECO:0000256" key="3">
    <source>
        <dbReference type="ARBA" id="ARBA00022723"/>
    </source>
</evidence>
<keyword evidence="9" id="KW-0539">Nucleus</keyword>
<keyword evidence="5" id="KW-0805">Transcription regulation</keyword>
<dbReference type="GO" id="GO:0008270">
    <property type="term" value="F:zinc ion binding"/>
    <property type="evidence" value="ECO:0007669"/>
    <property type="project" value="InterPro"/>
</dbReference>
<dbReference type="CDD" id="cd00067">
    <property type="entry name" value="GAL4"/>
    <property type="match status" value="1"/>
</dbReference>
<dbReference type="SUPFAM" id="SSF57701">
    <property type="entry name" value="Zn2/Cys6 DNA-binding domain"/>
    <property type="match status" value="1"/>
</dbReference>
<evidence type="ECO:0000256" key="7">
    <source>
        <dbReference type="ARBA" id="ARBA00023136"/>
    </source>
</evidence>
<sequence length="847" mass="93455">MESKLHPSTTALHHEGEKPGENPGNHENHHATTAHGIVDATALFQDDGTGHLSSKLLLPRPTEDPRDPLTWSTWRKHLAFSTICLFVFMSNYTTASISPILLTVMTDLNADLAQAGYLITLNILTLGLGNLFWVPLGLKIGKRPVLLLSTAIFFASSVWAAEAKSYASLLAARVVQGFGASSSEALGPAIVADLYFLHERGAMVGFYTLMIAVGSALGGVFAGYVANANSDWRWVLHMDTIMVGAVFLFTILFQAETNFIRPQEYETGEGMERSELQRIQATTRSSWLKTLSVMSWYDKTVSIWWLWWRPFLTLQYPSVMWGSLTYGVVLGWIVLQQTANASALPILYGFNAIKFGNSYWTYVVGAVLGCIAGGPISDYVVVFVAKRRKGYFKPEFRLWALIPAYILGPVGLLMWGFGLGGLLDPMVAIIGSGVSYGVLCTVPAIGMTYVVDSHRPLSGETMTVLTAFKNTFAFALSFAVTPWIQRDGYAKLKCPRDLPSCSRCRRVGALCQYPVNTRRKAIESRHKPVHRRDSALQGASTRRSEEVSQTKERTNHKTEAAANVATSSKPSSVITPIETAGVSETVLKQDKGSNAILNIGVDEAALPPVMFGLSLLEVYFSHIYNASLMFLKTKLLQDYVHGHVPAFLLRAIFALSTIFIRDAGDGGQSRDRSSHIGLLSVFGSQGLPWAQSAAQEALSLTDRPTLEVIQTLQCLQYYWFSIGELGRGIVHHMLSYRLCLILGYNKITPNVQNGSDDLASELKRRCFWACWGAICIFPEPLTEAEFLWQQAADTPLPAVLKWTSNGCKVVLSQEMDGAWNARAIDGHEESKLEFNAMNEVYKLLGIW</sequence>
<keyword evidence="3" id="KW-0479">Metal-binding</keyword>
<evidence type="ECO:0000256" key="2">
    <source>
        <dbReference type="ARBA" id="ARBA00022692"/>
    </source>
</evidence>
<dbReference type="PANTHER" id="PTHR23502:SF34">
    <property type="entry name" value="PROTEIN HOL1"/>
    <property type="match status" value="1"/>
</dbReference>
<dbReference type="CDD" id="cd12148">
    <property type="entry name" value="fungal_TF_MHR"/>
    <property type="match status" value="1"/>
</dbReference>
<dbReference type="AlphaFoldDB" id="A0AAV9NHS6"/>
<feature type="transmembrane region" description="Helical" evidence="11">
    <location>
        <begin position="174"/>
        <end position="197"/>
    </location>
</feature>
<keyword evidence="8" id="KW-0804">Transcription</keyword>
<feature type="transmembrane region" description="Helical" evidence="11">
    <location>
        <begin position="204"/>
        <end position="226"/>
    </location>
</feature>
<dbReference type="InterPro" id="IPR036259">
    <property type="entry name" value="MFS_trans_sf"/>
</dbReference>
<feature type="transmembrane region" description="Helical" evidence="11">
    <location>
        <begin position="114"/>
        <end position="133"/>
    </location>
</feature>
<dbReference type="GeneID" id="89979085"/>
<feature type="transmembrane region" description="Helical" evidence="11">
    <location>
        <begin position="396"/>
        <end position="417"/>
    </location>
</feature>
<feature type="transmembrane region" description="Helical" evidence="11">
    <location>
        <begin position="232"/>
        <end position="253"/>
    </location>
</feature>
<dbReference type="EMBL" id="JAVRRD010000005">
    <property type="protein sequence ID" value="KAK5058667.1"/>
    <property type="molecule type" value="Genomic_DNA"/>
</dbReference>
<keyword evidence="14" id="KW-1185">Reference proteome</keyword>
<comment type="subcellular location">
    <subcellularLocation>
        <location evidence="1">Membrane</location>
        <topology evidence="1">Multi-pass membrane protein</topology>
    </subcellularLocation>
</comment>
<dbReference type="InterPro" id="IPR020846">
    <property type="entry name" value="MFS_dom"/>
</dbReference>